<name>A0A0D0BMF5_9AGAR</name>
<dbReference type="HOGENOM" id="CLU_950128_0_0_1"/>
<dbReference type="AlphaFoldDB" id="A0A0D0BMF5"/>
<reference evidence="2 3" key="1">
    <citation type="submission" date="2014-04" db="EMBL/GenBank/DDBJ databases">
        <title>Evolutionary Origins and Diversification of the Mycorrhizal Mutualists.</title>
        <authorList>
            <consortium name="DOE Joint Genome Institute"/>
            <consortium name="Mycorrhizal Genomics Consortium"/>
            <person name="Kohler A."/>
            <person name="Kuo A."/>
            <person name="Nagy L.G."/>
            <person name="Floudas D."/>
            <person name="Copeland A."/>
            <person name="Barry K.W."/>
            <person name="Cichocki N."/>
            <person name="Veneault-Fourrey C."/>
            <person name="LaButti K."/>
            <person name="Lindquist E.A."/>
            <person name="Lipzen A."/>
            <person name="Lundell T."/>
            <person name="Morin E."/>
            <person name="Murat C."/>
            <person name="Riley R."/>
            <person name="Ohm R."/>
            <person name="Sun H."/>
            <person name="Tunlid A."/>
            <person name="Henrissat B."/>
            <person name="Grigoriev I.V."/>
            <person name="Hibbett D.S."/>
            <person name="Martin F."/>
        </authorList>
    </citation>
    <scope>NUCLEOTIDE SEQUENCE [LARGE SCALE GENOMIC DNA]</scope>
    <source>
        <strain evidence="2 3">FD-317 M1</strain>
    </source>
</reference>
<dbReference type="EMBL" id="KN834801">
    <property type="protein sequence ID" value="KIK56041.1"/>
    <property type="molecule type" value="Genomic_DNA"/>
</dbReference>
<evidence type="ECO:0000256" key="1">
    <source>
        <dbReference type="SAM" id="MobiDB-lite"/>
    </source>
</evidence>
<gene>
    <name evidence="2" type="ORF">GYMLUDRAFT_62302</name>
</gene>
<proteinExistence type="predicted"/>
<dbReference type="Proteomes" id="UP000053593">
    <property type="component" value="Unassembled WGS sequence"/>
</dbReference>
<organism evidence="2 3">
    <name type="scientific">Collybiopsis luxurians FD-317 M1</name>
    <dbReference type="NCBI Taxonomy" id="944289"/>
    <lineage>
        <taxon>Eukaryota</taxon>
        <taxon>Fungi</taxon>
        <taxon>Dikarya</taxon>
        <taxon>Basidiomycota</taxon>
        <taxon>Agaricomycotina</taxon>
        <taxon>Agaricomycetes</taxon>
        <taxon>Agaricomycetidae</taxon>
        <taxon>Agaricales</taxon>
        <taxon>Marasmiineae</taxon>
        <taxon>Omphalotaceae</taxon>
        <taxon>Collybiopsis</taxon>
        <taxon>Collybiopsis luxurians</taxon>
    </lineage>
</organism>
<protein>
    <submittedName>
        <fullName evidence="2">Uncharacterized protein</fullName>
    </submittedName>
</protein>
<keyword evidence="3" id="KW-1185">Reference proteome</keyword>
<feature type="compositionally biased region" description="Basic and acidic residues" evidence="1">
    <location>
        <begin position="256"/>
        <end position="266"/>
    </location>
</feature>
<accession>A0A0D0BMF5</accession>
<evidence type="ECO:0000313" key="3">
    <source>
        <dbReference type="Proteomes" id="UP000053593"/>
    </source>
</evidence>
<sequence length="293" mass="33358">MIYPLFNFSTKFEHNCCRKSQTEQTSLSLSDYLELLGVAGIDQIPHGNDSAPENVQIELGIASIWFDDENSYPNSAYKNNPTSIPFCSGNIPSCSSLTASPHSPTMYEFQYLKRKSYSRFSTTDKVHDGYIDDFVMFSSQHIRLCLDYDKALRECQTEIDWMPAGYLYFAEAFNQEDLDEKLALFDPQFHGDTPHPILHLDKKSPSMSLFGIEAYECFAPGKCIRPGYVEVKETELERLRETALLYSEITTRGRRKAEDRKFEKKVANAAANRKNNSSLHFSGGKKNGSSSRR</sequence>
<evidence type="ECO:0000313" key="2">
    <source>
        <dbReference type="EMBL" id="KIK56041.1"/>
    </source>
</evidence>
<feature type="region of interest" description="Disordered" evidence="1">
    <location>
        <begin position="255"/>
        <end position="293"/>
    </location>
</feature>
<feature type="compositionally biased region" description="Low complexity" evidence="1">
    <location>
        <begin position="267"/>
        <end position="293"/>
    </location>
</feature>
<dbReference type="OrthoDB" id="3079208at2759"/>